<name>A0A7R8ZSL9_9CRUS</name>
<dbReference type="EMBL" id="OB672745">
    <property type="protein sequence ID" value="CAD7235435.1"/>
    <property type="molecule type" value="Genomic_DNA"/>
</dbReference>
<evidence type="ECO:0000256" key="1">
    <source>
        <dbReference type="SAM" id="MobiDB-lite"/>
    </source>
</evidence>
<accession>A0A7R8ZSL9</accession>
<feature type="compositionally biased region" description="Basic and acidic residues" evidence="1">
    <location>
        <begin position="74"/>
        <end position="89"/>
    </location>
</feature>
<reference evidence="2" key="1">
    <citation type="submission" date="2020-11" db="EMBL/GenBank/DDBJ databases">
        <authorList>
            <person name="Tran Van P."/>
        </authorList>
    </citation>
    <scope>NUCLEOTIDE SEQUENCE</scope>
</reference>
<evidence type="ECO:0000313" key="2">
    <source>
        <dbReference type="EMBL" id="CAD7235435.1"/>
    </source>
</evidence>
<proteinExistence type="predicted"/>
<organism evidence="2">
    <name type="scientific">Cyprideis torosa</name>
    <dbReference type="NCBI Taxonomy" id="163714"/>
    <lineage>
        <taxon>Eukaryota</taxon>
        <taxon>Metazoa</taxon>
        <taxon>Ecdysozoa</taxon>
        <taxon>Arthropoda</taxon>
        <taxon>Crustacea</taxon>
        <taxon>Oligostraca</taxon>
        <taxon>Ostracoda</taxon>
        <taxon>Podocopa</taxon>
        <taxon>Podocopida</taxon>
        <taxon>Cytherocopina</taxon>
        <taxon>Cytheroidea</taxon>
        <taxon>Cytherideidae</taxon>
        <taxon>Cyprideis</taxon>
    </lineage>
</organism>
<dbReference type="Gene3D" id="3.30.160.60">
    <property type="entry name" value="Classic Zinc Finger"/>
    <property type="match status" value="1"/>
</dbReference>
<dbReference type="InterPro" id="IPR013087">
    <property type="entry name" value="Znf_C2H2_type"/>
</dbReference>
<dbReference type="PROSITE" id="PS50157">
    <property type="entry name" value="ZINC_FINGER_C2H2_2"/>
    <property type="match status" value="1"/>
</dbReference>
<dbReference type="PROSITE" id="PS00028">
    <property type="entry name" value="ZINC_FINGER_C2H2_1"/>
    <property type="match status" value="1"/>
</dbReference>
<protein>
    <submittedName>
        <fullName evidence="2">Uncharacterized protein</fullName>
    </submittedName>
</protein>
<gene>
    <name evidence="2" type="ORF">CTOB1V02_LOCUS13250</name>
</gene>
<dbReference type="InterPro" id="IPR036236">
    <property type="entry name" value="Znf_C2H2_sf"/>
</dbReference>
<dbReference type="OrthoDB" id="8953942at2759"/>
<dbReference type="SUPFAM" id="SSF57667">
    <property type="entry name" value="beta-beta-alpha zinc fingers"/>
    <property type="match status" value="1"/>
</dbReference>
<sequence length="89" mass="10178">MAETKMDIEEPSLETPHSQSETAVKEEAAETTNENEATGHQSNRRKKRKSPQAKKATIHHDCAICGRLFKNRSHLKDHERANSHERPYS</sequence>
<feature type="region of interest" description="Disordered" evidence="1">
    <location>
        <begin position="1"/>
        <end position="89"/>
    </location>
</feature>
<dbReference type="AlphaFoldDB" id="A0A7R8ZSL9"/>
<feature type="non-terminal residue" evidence="2">
    <location>
        <position position="89"/>
    </location>
</feature>
<feature type="compositionally biased region" description="Basic residues" evidence="1">
    <location>
        <begin position="42"/>
        <end position="52"/>
    </location>
</feature>